<evidence type="ECO:0000259" key="11">
    <source>
        <dbReference type="PROSITE" id="PS51847"/>
    </source>
</evidence>
<comment type="similarity">
    <text evidence="9">Belongs to the MDM12 family.</text>
</comment>
<sequence>MSVDIDYTKLDQSLADNLLSILNERLEEMQKPSILGHIEFTNLSWGDMAPDIELEEIGELSEEFNESDEEDVNGEDEAHEAADLKHPAQIRDSNNNHNASESQPKRASSTIPNMQIQLRITHESDMRLTLLTNLLVNFPSPGFMSLPVKLAVRGIVLHSKAIIGIDSQRRQVHFSLVEPYDENSEDDDDVQNHILQSLVVESEIGDVDRHTLKNVRKVENFVLEYLRNLLNNEIVWPNYHTFILDD</sequence>
<dbReference type="InterPro" id="IPR027532">
    <property type="entry name" value="Mdm12"/>
</dbReference>
<dbReference type="InterPro" id="IPR031468">
    <property type="entry name" value="SMP_LBD"/>
</dbReference>
<evidence type="ECO:0000256" key="1">
    <source>
        <dbReference type="ARBA" id="ARBA00004370"/>
    </source>
</evidence>
<dbReference type="EMBL" id="SPOF01000083">
    <property type="protein sequence ID" value="TIB07660.1"/>
    <property type="molecule type" value="Genomic_DNA"/>
</dbReference>
<reference evidence="12 13" key="1">
    <citation type="submission" date="2019-03" db="EMBL/GenBank/DDBJ databases">
        <title>Sequencing 23 genomes of Wallemia ichthyophaga.</title>
        <authorList>
            <person name="Gostincar C."/>
        </authorList>
    </citation>
    <scope>NUCLEOTIDE SEQUENCE [LARGE SCALE GENOMIC DNA]</scope>
    <source>
        <strain evidence="12 13">EXF-8621</strain>
    </source>
</reference>
<name>A0A4T0GY20_WALIC</name>
<dbReference type="GO" id="GO:0015914">
    <property type="term" value="P:phospholipid transport"/>
    <property type="evidence" value="ECO:0007669"/>
    <property type="project" value="TreeGrafter"/>
</dbReference>
<feature type="region of interest" description="Disordered" evidence="10">
    <location>
        <begin position="64"/>
        <end position="112"/>
    </location>
</feature>
<evidence type="ECO:0000256" key="6">
    <source>
        <dbReference type="ARBA" id="ARBA00023121"/>
    </source>
</evidence>
<dbReference type="Pfam" id="PF26544">
    <property type="entry name" value="Mdm12"/>
    <property type="match status" value="1"/>
</dbReference>
<evidence type="ECO:0000313" key="13">
    <source>
        <dbReference type="Proteomes" id="UP000306954"/>
    </source>
</evidence>
<keyword evidence="3 9" id="KW-1000">Mitochondrion outer membrane</keyword>
<dbReference type="PANTHER" id="PTHR28204:SF1">
    <property type="entry name" value="MITOCHONDRIAL DISTRIBUTION AND MORPHOLOGY PROTEIN 12"/>
    <property type="match status" value="1"/>
</dbReference>
<feature type="compositionally biased region" description="Polar residues" evidence="10">
    <location>
        <begin position="91"/>
        <end position="112"/>
    </location>
</feature>
<dbReference type="OMA" id="AAWPSWI"/>
<keyword evidence="2" id="KW-0813">Transport</keyword>
<feature type="domain" description="SMP-LTD" evidence="11">
    <location>
        <begin position="1"/>
        <end position="245"/>
    </location>
</feature>
<keyword evidence="4 9" id="KW-0256">Endoplasmic reticulum</keyword>
<dbReference type="GO" id="GO:1990456">
    <property type="term" value="P:mitochondrion-endoplasmic reticulum membrane tethering"/>
    <property type="evidence" value="ECO:0007669"/>
    <property type="project" value="TreeGrafter"/>
</dbReference>
<dbReference type="HAMAP" id="MF_03104">
    <property type="entry name" value="Mdm12"/>
    <property type="match status" value="1"/>
</dbReference>
<evidence type="ECO:0000256" key="8">
    <source>
        <dbReference type="ARBA" id="ARBA00023136"/>
    </source>
</evidence>
<proteinExistence type="inferred from homology"/>
<evidence type="ECO:0000256" key="2">
    <source>
        <dbReference type="ARBA" id="ARBA00022448"/>
    </source>
</evidence>
<feature type="compositionally biased region" description="Acidic residues" evidence="10">
    <location>
        <begin position="64"/>
        <end position="78"/>
    </location>
</feature>
<keyword evidence="7 9" id="KW-0496">Mitochondrion</keyword>
<evidence type="ECO:0000313" key="12">
    <source>
        <dbReference type="EMBL" id="TIB07660.1"/>
    </source>
</evidence>
<dbReference type="CDD" id="cd21672">
    <property type="entry name" value="SMP_Mdm12"/>
    <property type="match status" value="1"/>
</dbReference>
<dbReference type="GO" id="GO:0045040">
    <property type="term" value="P:protein insertion into mitochondrial outer membrane"/>
    <property type="evidence" value="ECO:0007669"/>
    <property type="project" value="UniProtKB-UniRule"/>
</dbReference>
<dbReference type="GO" id="GO:0005789">
    <property type="term" value="C:endoplasmic reticulum membrane"/>
    <property type="evidence" value="ECO:0007669"/>
    <property type="project" value="UniProtKB-SubCell"/>
</dbReference>
<dbReference type="GO" id="GO:0032865">
    <property type="term" value="C:ERMES complex"/>
    <property type="evidence" value="ECO:0007669"/>
    <property type="project" value="UniProtKB-UniRule"/>
</dbReference>
<comment type="caution">
    <text evidence="12">The sequence shown here is derived from an EMBL/GenBank/DDBJ whole genome shotgun (WGS) entry which is preliminary data.</text>
</comment>
<protein>
    <recommendedName>
        <fullName evidence="9">Mitochondrial distribution and morphology protein 12</fullName>
    </recommendedName>
    <alternativeName>
        <fullName evidence="9">Mitochondrial inheritance component MDM12</fullName>
    </alternativeName>
</protein>
<comment type="subunit">
    <text evidence="9">Component of the ER-mitochondria encounter structure (ERMES) or MDM complex, composed of MMM1, MDM10, MDM12 and MDM34. A MMM1 homodimer associates with one molecule of MDM12 on each side in a pairwise head-to-tail manner, and the SMP-LTD domains of MMM1 and MDM12 generate a continuous hydrophobic tunnel for phospholipid trafficking.</text>
</comment>
<gene>
    <name evidence="9" type="primary">MDM12</name>
    <name evidence="12" type="ORF">E3P90_03989</name>
</gene>
<dbReference type="PANTHER" id="PTHR28204">
    <property type="entry name" value="MITOCHONDRIAL DISTRIBUTION AND MORPHOLOGY PROTEIN 12"/>
    <property type="match status" value="1"/>
</dbReference>
<comment type="subcellular location">
    <subcellularLocation>
        <location evidence="1">Membrane</location>
    </subcellularLocation>
    <subcellularLocation>
        <location evidence="9">Mitochondrion outer membrane</location>
        <topology evidence="9">Peripheral membrane protein</topology>
        <orientation evidence="9">Cytoplasmic side</orientation>
    </subcellularLocation>
    <subcellularLocation>
        <location evidence="9">Endoplasmic reticulum membrane</location>
        <topology evidence="9">Peripheral membrane protein</topology>
        <orientation evidence="9">Cytoplasmic side</orientation>
    </subcellularLocation>
    <text evidence="9">The ERMES/MDM complex localizes to a few discrete foci (around 10 per single cell), that represent mitochondria-endoplasmic reticulum junctions. These foci are often found next to mtDNA nucleoids.</text>
</comment>
<evidence type="ECO:0000256" key="7">
    <source>
        <dbReference type="ARBA" id="ARBA00023128"/>
    </source>
</evidence>
<keyword evidence="8 9" id="KW-0472">Membrane</keyword>
<comment type="function">
    <text evidence="9">Component of the ERMES/MDM complex, which serves as a molecular tether to connect the endoplasmic reticulum (ER) and mitochondria. Components of this complex are involved in the control of mitochondrial shape and protein biogenesis, and function in nonvesicular lipid trafficking between the ER and mitochondria. MDM12 is required for the interaction of the ER-resident membrane protein MMM1 and the outer mitochondrial membrane-resident beta-barrel protein MDM10. The MDM12-MMM1 subcomplex functions in the major beta-barrel assembly pathway that is responsible for biogenesis of all mitochondrial outer membrane beta-barrel proteins, and acts in a late step after the SAM complex. The MDM10-MDM12-MMM1 subcomplex further acts in the TOM40-specific pathway after the action of the MDM12-MMM1 complex. Essential for establishing and maintaining the structure of mitochondria and maintenance of mtDNA nucleoids.</text>
</comment>
<keyword evidence="6" id="KW-0446">Lipid-binding</keyword>
<evidence type="ECO:0000256" key="10">
    <source>
        <dbReference type="SAM" id="MobiDB-lite"/>
    </source>
</evidence>
<evidence type="ECO:0000256" key="9">
    <source>
        <dbReference type="HAMAP-Rule" id="MF_03104"/>
    </source>
</evidence>
<evidence type="ECO:0000256" key="5">
    <source>
        <dbReference type="ARBA" id="ARBA00023055"/>
    </source>
</evidence>
<dbReference type="Proteomes" id="UP000306954">
    <property type="component" value="Unassembled WGS sequence"/>
</dbReference>
<dbReference type="PROSITE" id="PS51847">
    <property type="entry name" value="SMP"/>
    <property type="match status" value="1"/>
</dbReference>
<dbReference type="GO" id="GO:0008289">
    <property type="term" value="F:lipid binding"/>
    <property type="evidence" value="ECO:0007669"/>
    <property type="project" value="UniProtKB-KW"/>
</dbReference>
<evidence type="ECO:0000256" key="3">
    <source>
        <dbReference type="ARBA" id="ARBA00022787"/>
    </source>
</evidence>
<keyword evidence="5" id="KW-0445">Lipid transport</keyword>
<dbReference type="AlphaFoldDB" id="A0A4T0GY20"/>
<evidence type="ECO:0000256" key="4">
    <source>
        <dbReference type="ARBA" id="ARBA00022824"/>
    </source>
</evidence>
<organism evidence="12 13">
    <name type="scientific">Wallemia ichthyophaga</name>
    <dbReference type="NCBI Taxonomy" id="245174"/>
    <lineage>
        <taxon>Eukaryota</taxon>
        <taxon>Fungi</taxon>
        <taxon>Dikarya</taxon>
        <taxon>Basidiomycota</taxon>
        <taxon>Wallemiomycotina</taxon>
        <taxon>Wallemiomycetes</taxon>
        <taxon>Wallemiales</taxon>
        <taxon>Wallemiaceae</taxon>
        <taxon>Wallemia</taxon>
    </lineage>
</organism>
<accession>A0A4T0GY20</accession>